<comment type="subcellular location">
    <subcellularLocation>
        <location evidence="1">Cell membrane</location>
        <topology evidence="1">Multi-pass membrane protein</topology>
    </subcellularLocation>
</comment>
<dbReference type="InterPro" id="IPR001734">
    <property type="entry name" value="Na/solute_symporter"/>
</dbReference>
<organism evidence="13 14">
    <name type="scientific">Myroides marinus</name>
    <dbReference type="NCBI Taxonomy" id="703342"/>
    <lineage>
        <taxon>Bacteria</taxon>
        <taxon>Pseudomonadati</taxon>
        <taxon>Bacteroidota</taxon>
        <taxon>Flavobacteriia</taxon>
        <taxon>Flavobacteriales</taxon>
        <taxon>Flavobacteriaceae</taxon>
        <taxon>Myroides</taxon>
    </lineage>
</organism>
<dbReference type="RefSeq" id="WP_052243535.1">
    <property type="nucleotide sequence ID" value="NZ_JACAJR010000021.1"/>
</dbReference>
<feature type="transmembrane region" description="Helical" evidence="12">
    <location>
        <begin position="400"/>
        <end position="418"/>
    </location>
</feature>
<keyword evidence="3" id="KW-0813">Transport</keyword>
<evidence type="ECO:0000256" key="1">
    <source>
        <dbReference type="ARBA" id="ARBA00004651"/>
    </source>
</evidence>
<evidence type="ECO:0008006" key="15">
    <source>
        <dbReference type="Google" id="ProtNLM"/>
    </source>
</evidence>
<dbReference type="EMBL" id="LQNU01000050">
    <property type="protein sequence ID" value="KZE81873.1"/>
    <property type="molecule type" value="Genomic_DNA"/>
</dbReference>
<feature type="transmembrane region" description="Helical" evidence="12">
    <location>
        <begin position="477"/>
        <end position="497"/>
    </location>
</feature>
<protein>
    <recommendedName>
        <fullName evidence="15">Sodium:solute symporter</fullName>
    </recommendedName>
</protein>
<evidence type="ECO:0000256" key="10">
    <source>
        <dbReference type="ARBA" id="ARBA00023201"/>
    </source>
</evidence>
<sequence length="563" mass="64998">MNTIDWSIFILILIITLAIKQFKLQKVDSNSIYDKSTLNYGVKLIAIQSFVYSFISLPGQAYSQGITFLQLYLGIPIAVFFTLYVIIPKYKIAKTKSAFEYILNHSDKKIHNLTVVLYLILRMLILTITFYAIAMVLSILVKVNFKTLLIFISIGFIVLHLLFRNKNYLFQKHNQLLYCTIIIILIFTCILYKLPLGMYIDDTLSFTASFDKLTLVDSKLAEKDKFDLTKCLINGTILFVALLAMNTKTLQIYRQSKYSYKTKDSLFIYGLLNIPFQFFILLTGSILFTFYQFNDAPLHYNPNNVHTVKQSIYADQYNDIKQEYHKILSLRKEASLLYSGQIYQNYSNEVLQDQILSLTENANKLQQEAKTLIKKANDDVEVNDSDFILLHFINFYVPDGITGVIIAIFLISLISLGLREINWLTKSILNILPIKKKNKANEHPIKNRYFLVSILLIILILLITYHVPVFLNLIQILWTYASLFSGTLLAILLISMYGRANNQIFFVCIIIVQLSIFYLYFTTNIHYLWYNAIGVSGLTVLTFVLSTVYNSISISQKEKDILI</sequence>
<dbReference type="Gene3D" id="1.20.1730.10">
    <property type="entry name" value="Sodium/glucose cotransporter"/>
    <property type="match status" value="1"/>
</dbReference>
<evidence type="ECO:0000256" key="4">
    <source>
        <dbReference type="ARBA" id="ARBA00022475"/>
    </source>
</evidence>
<dbReference type="GO" id="GO:0006814">
    <property type="term" value="P:sodium ion transport"/>
    <property type="evidence" value="ECO:0007669"/>
    <property type="project" value="UniProtKB-KW"/>
</dbReference>
<dbReference type="InterPro" id="IPR051163">
    <property type="entry name" value="Sodium:Solute_Symporter_SSF"/>
</dbReference>
<evidence type="ECO:0000313" key="14">
    <source>
        <dbReference type="Proteomes" id="UP000076630"/>
    </source>
</evidence>
<feature type="transmembrane region" description="Helical" evidence="12">
    <location>
        <begin position="527"/>
        <end position="549"/>
    </location>
</feature>
<feature type="transmembrane region" description="Helical" evidence="12">
    <location>
        <begin position="449"/>
        <end position="471"/>
    </location>
</feature>
<keyword evidence="7" id="KW-0915">Sodium</keyword>
<dbReference type="PANTHER" id="PTHR42985">
    <property type="entry name" value="SODIUM-COUPLED MONOCARBOXYLATE TRANSPORTER"/>
    <property type="match status" value="1"/>
</dbReference>
<comment type="similarity">
    <text evidence="2">Belongs to the sodium:solute symporter (SSF) (TC 2.A.21) family.</text>
</comment>
<dbReference type="PANTHER" id="PTHR42985:SF40">
    <property type="entry name" value="LD47995P-RELATED"/>
    <property type="match status" value="1"/>
</dbReference>
<evidence type="ECO:0000256" key="12">
    <source>
        <dbReference type="SAM" id="Phobius"/>
    </source>
</evidence>
<feature type="transmembrane region" description="Helical" evidence="12">
    <location>
        <begin position="266"/>
        <end position="291"/>
    </location>
</feature>
<feature type="transmembrane region" description="Helical" evidence="12">
    <location>
        <begin position="175"/>
        <end position="194"/>
    </location>
</feature>
<reference evidence="13 14" key="1">
    <citation type="submission" date="2016-01" db="EMBL/GenBank/DDBJ databases">
        <title>Whole genome sequencing of Myroides marinus L41.</title>
        <authorList>
            <person name="Hong K.W."/>
        </authorList>
    </citation>
    <scope>NUCLEOTIDE SEQUENCE [LARGE SCALE GENOMIC DNA]</scope>
    <source>
        <strain evidence="13 14">L41</strain>
    </source>
</reference>
<comment type="caution">
    <text evidence="13">The sequence shown here is derived from an EMBL/GenBank/DDBJ whole genome shotgun (WGS) entry which is preliminary data.</text>
</comment>
<dbReference type="AlphaFoldDB" id="A0A163ZJD3"/>
<evidence type="ECO:0000256" key="6">
    <source>
        <dbReference type="ARBA" id="ARBA00022989"/>
    </source>
</evidence>
<feature type="transmembrane region" description="Helical" evidence="12">
    <location>
        <begin position="115"/>
        <end position="141"/>
    </location>
</feature>
<dbReference type="PROSITE" id="PS50283">
    <property type="entry name" value="NA_SOLUT_SYMP_3"/>
    <property type="match status" value="1"/>
</dbReference>
<gene>
    <name evidence="13" type="ORF">AV926_00775</name>
</gene>
<keyword evidence="14" id="KW-1185">Reference proteome</keyword>
<feature type="transmembrane region" description="Helical" evidence="12">
    <location>
        <begin position="67"/>
        <end position="87"/>
    </location>
</feature>
<keyword evidence="10" id="KW-0739">Sodium transport</keyword>
<keyword evidence="5 12" id="KW-0812">Transmembrane</keyword>
<evidence type="ECO:0000256" key="9">
    <source>
        <dbReference type="ARBA" id="ARBA00023136"/>
    </source>
</evidence>
<accession>A0A163ZJD3</accession>
<dbReference type="OrthoDB" id="9803597at2"/>
<keyword evidence="4" id="KW-1003">Cell membrane</keyword>
<evidence type="ECO:0000313" key="13">
    <source>
        <dbReference type="EMBL" id="KZE81873.1"/>
    </source>
</evidence>
<feature type="transmembrane region" description="Helical" evidence="12">
    <location>
        <begin position="504"/>
        <end position="521"/>
    </location>
</feature>
<dbReference type="InterPro" id="IPR038377">
    <property type="entry name" value="Na/Glc_symporter_sf"/>
</dbReference>
<feature type="coiled-coil region" evidence="11">
    <location>
        <begin position="348"/>
        <end position="375"/>
    </location>
</feature>
<feature type="transmembrane region" description="Helical" evidence="12">
    <location>
        <begin position="147"/>
        <end position="163"/>
    </location>
</feature>
<name>A0A163ZJD3_9FLAO</name>
<proteinExistence type="inferred from homology"/>
<dbReference type="Proteomes" id="UP000076630">
    <property type="component" value="Unassembled WGS sequence"/>
</dbReference>
<feature type="transmembrane region" description="Helical" evidence="12">
    <location>
        <begin position="6"/>
        <end position="24"/>
    </location>
</feature>
<evidence type="ECO:0000256" key="8">
    <source>
        <dbReference type="ARBA" id="ARBA00023065"/>
    </source>
</evidence>
<evidence type="ECO:0000256" key="7">
    <source>
        <dbReference type="ARBA" id="ARBA00023053"/>
    </source>
</evidence>
<keyword evidence="8" id="KW-0406">Ion transport</keyword>
<dbReference type="GO" id="GO:0015293">
    <property type="term" value="F:symporter activity"/>
    <property type="evidence" value="ECO:0007669"/>
    <property type="project" value="TreeGrafter"/>
</dbReference>
<keyword evidence="6 12" id="KW-1133">Transmembrane helix</keyword>
<evidence type="ECO:0000256" key="2">
    <source>
        <dbReference type="ARBA" id="ARBA00006434"/>
    </source>
</evidence>
<evidence type="ECO:0000256" key="5">
    <source>
        <dbReference type="ARBA" id="ARBA00022692"/>
    </source>
</evidence>
<feature type="transmembrane region" description="Helical" evidence="12">
    <location>
        <begin position="226"/>
        <end position="245"/>
    </location>
</feature>
<keyword evidence="9 12" id="KW-0472">Membrane</keyword>
<evidence type="ECO:0000256" key="11">
    <source>
        <dbReference type="SAM" id="Coils"/>
    </source>
</evidence>
<dbReference type="GO" id="GO:0005886">
    <property type="term" value="C:plasma membrane"/>
    <property type="evidence" value="ECO:0007669"/>
    <property type="project" value="UniProtKB-SubCell"/>
</dbReference>
<evidence type="ECO:0000256" key="3">
    <source>
        <dbReference type="ARBA" id="ARBA00022448"/>
    </source>
</evidence>
<feature type="transmembrane region" description="Helical" evidence="12">
    <location>
        <begin position="36"/>
        <end position="55"/>
    </location>
</feature>
<keyword evidence="11" id="KW-0175">Coiled coil</keyword>